<gene>
    <name evidence="2" type="ORF">LPB144_01945</name>
</gene>
<reference evidence="2 3" key="1">
    <citation type="submission" date="2016-11" db="EMBL/GenBank/DDBJ databases">
        <title>Gramella sp. LPB0144 isolated from marine environment.</title>
        <authorList>
            <person name="Kim E."/>
            <person name="Yi H."/>
        </authorList>
    </citation>
    <scope>NUCLEOTIDE SEQUENCE [LARGE SCALE GENOMIC DNA]</scope>
    <source>
        <strain evidence="2 3">LPB0144</strain>
    </source>
</reference>
<dbReference type="EMBL" id="CP018153">
    <property type="protein sequence ID" value="APG59244.1"/>
    <property type="molecule type" value="Genomic_DNA"/>
</dbReference>
<evidence type="ECO:0000256" key="1">
    <source>
        <dbReference type="SAM" id="SignalP"/>
    </source>
</evidence>
<keyword evidence="1" id="KW-0732">Signal</keyword>
<organism evidence="2 3">
    <name type="scientific">Christiangramia salexigens</name>
    <dbReference type="NCBI Taxonomy" id="1913577"/>
    <lineage>
        <taxon>Bacteria</taxon>
        <taxon>Pseudomonadati</taxon>
        <taxon>Bacteroidota</taxon>
        <taxon>Flavobacteriia</taxon>
        <taxon>Flavobacteriales</taxon>
        <taxon>Flavobacteriaceae</taxon>
        <taxon>Christiangramia</taxon>
    </lineage>
</organism>
<evidence type="ECO:0000313" key="2">
    <source>
        <dbReference type="EMBL" id="APG59244.1"/>
    </source>
</evidence>
<dbReference type="PROSITE" id="PS51257">
    <property type="entry name" value="PROKAR_LIPOPROTEIN"/>
    <property type="match status" value="1"/>
</dbReference>
<dbReference type="KEGG" id="grl:LPB144_01945"/>
<feature type="chain" id="PRO_5012543764" description="CHRD domain-containing protein" evidence="1">
    <location>
        <begin position="25"/>
        <end position="489"/>
    </location>
</feature>
<proteinExistence type="predicted"/>
<accession>A0A1L3J293</accession>
<dbReference type="AlphaFoldDB" id="A0A1L3J293"/>
<feature type="signal peptide" evidence="1">
    <location>
        <begin position="1"/>
        <end position="24"/>
    </location>
</feature>
<name>A0A1L3J293_9FLAO</name>
<keyword evidence="3" id="KW-1185">Reference proteome</keyword>
<dbReference type="RefSeq" id="WP_072551900.1">
    <property type="nucleotide sequence ID" value="NZ_CP018153.1"/>
</dbReference>
<evidence type="ECO:0000313" key="3">
    <source>
        <dbReference type="Proteomes" id="UP000182510"/>
    </source>
</evidence>
<dbReference type="OrthoDB" id="972683at2"/>
<evidence type="ECO:0008006" key="4">
    <source>
        <dbReference type="Google" id="ProtNLM"/>
    </source>
</evidence>
<dbReference type="STRING" id="1913577.LPB144_01945"/>
<protein>
    <recommendedName>
        <fullName evidence="4">CHRD domain-containing protein</fullName>
    </recommendedName>
</protein>
<dbReference type="Proteomes" id="UP000182510">
    <property type="component" value="Chromosome"/>
</dbReference>
<sequence length="489" mass="53487">MKKNQLYLAYVLVFSLLVAGCSKEDTLDVQNPDDSGEFVSLSFGALLNDLSNRASTKNHFNQIPDCSSAEPAKAVLEISYPGQADDKKGPIVVDVLKDATGYFTSYSDKLKVPVSNNGSTQVTLESFMVYDGVVSQGKPYGNLIWIAPKESQQGQFDGYVENALPFSFSVRDGAKPYIDVEVLCFDRRMVNEYGYVFFDIENKELIEFCMFGNFCPPSGRHYVASYSVDVWIVNEQGADVVQIYDDATREVTQVDGEYSADPLCIVLPDDPNKTDRYRIQISILDGPNYDAQTTVIRNTILTDLEVRTFFDGPDNLEYYHFFEGCGTTDSPPIFNNPNDSKLVYKTCLKGMNGSNAIALAAVSIQGSKLDVTILATGMAPNIAHAQHIHGFTDGTDAVCPPANAGGVDGIISLAEGLPYYGDPQLSLYTTDTNFPTASATGTYVYEKSFTLNNTEKTNLTPLDKKVVVLHGKPGQPTLPVACGELVKVE</sequence>